<dbReference type="Proteomes" id="UP000076078">
    <property type="component" value="Unassembled WGS sequence"/>
</dbReference>
<keyword evidence="1" id="KW-0732">Signal</keyword>
<dbReference type="EMBL" id="LODT01000022">
    <property type="protein sequence ID" value="KYQ94061.1"/>
    <property type="molecule type" value="Genomic_DNA"/>
</dbReference>
<evidence type="ECO:0000256" key="1">
    <source>
        <dbReference type="ARBA" id="ARBA00022729"/>
    </source>
</evidence>
<keyword evidence="2" id="KW-0325">Glycoprotein</keyword>
<name>A0A151ZJ85_TIELA</name>
<keyword evidence="4" id="KW-0812">Transmembrane</keyword>
<organism evidence="6 7">
    <name type="scientific">Tieghemostelium lacteum</name>
    <name type="common">Slime mold</name>
    <name type="synonym">Dictyostelium lacteum</name>
    <dbReference type="NCBI Taxonomy" id="361077"/>
    <lineage>
        <taxon>Eukaryota</taxon>
        <taxon>Amoebozoa</taxon>
        <taxon>Evosea</taxon>
        <taxon>Eumycetozoa</taxon>
        <taxon>Dictyostelia</taxon>
        <taxon>Dictyosteliales</taxon>
        <taxon>Raperosteliaceae</taxon>
        <taxon>Tieghemostelium</taxon>
    </lineage>
</organism>
<dbReference type="InterPro" id="IPR002909">
    <property type="entry name" value="IPT_dom"/>
</dbReference>
<comment type="caution">
    <text evidence="6">The sequence shown here is derived from an EMBL/GenBank/DDBJ whole genome shotgun (WGS) entry which is preliminary data.</text>
</comment>
<feature type="disulfide bond" evidence="3">
    <location>
        <begin position="932"/>
        <end position="941"/>
    </location>
</feature>
<keyword evidence="3" id="KW-1015">Disulfide bond</keyword>
<evidence type="ECO:0000256" key="4">
    <source>
        <dbReference type="SAM" id="Phobius"/>
    </source>
</evidence>
<protein>
    <recommendedName>
        <fullName evidence="5">EGF-like domain-containing protein</fullName>
    </recommendedName>
</protein>
<dbReference type="Pfam" id="PF23106">
    <property type="entry name" value="EGF_Teneurin"/>
    <property type="match status" value="1"/>
</dbReference>
<feature type="transmembrane region" description="Helical" evidence="4">
    <location>
        <begin position="955"/>
        <end position="977"/>
    </location>
</feature>
<dbReference type="PROSITE" id="PS50026">
    <property type="entry name" value="EGF_3"/>
    <property type="match status" value="1"/>
</dbReference>
<proteinExistence type="predicted"/>
<feature type="domain" description="EGF-like" evidence="5">
    <location>
        <begin position="907"/>
        <end position="942"/>
    </location>
</feature>
<dbReference type="PROSITE" id="PS00022">
    <property type="entry name" value="EGF_1"/>
    <property type="match status" value="1"/>
</dbReference>
<keyword evidence="7" id="KW-1185">Reference proteome</keyword>
<dbReference type="PANTHER" id="PTHR31341:SF15">
    <property type="entry name" value="EGF-LIKE DOMAIN-CONTAINING PROTEIN"/>
    <property type="match status" value="1"/>
</dbReference>
<dbReference type="InterPro" id="IPR014756">
    <property type="entry name" value="Ig_E-set"/>
</dbReference>
<comment type="caution">
    <text evidence="3">Lacks conserved residue(s) required for the propagation of feature annotation.</text>
</comment>
<dbReference type="Pfam" id="PF01833">
    <property type="entry name" value="TIG"/>
    <property type="match status" value="2"/>
</dbReference>
<evidence type="ECO:0000256" key="2">
    <source>
        <dbReference type="ARBA" id="ARBA00023180"/>
    </source>
</evidence>
<dbReference type="SUPFAM" id="SSF81296">
    <property type="entry name" value="E set domains"/>
    <property type="match status" value="2"/>
</dbReference>
<keyword evidence="4" id="KW-1133">Transmembrane helix</keyword>
<dbReference type="InterPro" id="IPR000742">
    <property type="entry name" value="EGF"/>
</dbReference>
<gene>
    <name evidence="6" type="ORF">DLAC_04336</name>
</gene>
<reference evidence="6 7" key="1">
    <citation type="submission" date="2015-12" db="EMBL/GenBank/DDBJ databases">
        <title>Dictyostelia acquired genes for synthesis and detection of signals that induce cell-type specialization by lateral gene transfer from prokaryotes.</title>
        <authorList>
            <person name="Gloeckner G."/>
            <person name="Schaap P."/>
        </authorList>
    </citation>
    <scope>NUCLEOTIDE SEQUENCE [LARGE SCALE GENOMIC DNA]</scope>
    <source>
        <strain evidence="6 7">TK</strain>
    </source>
</reference>
<dbReference type="PANTHER" id="PTHR31341">
    <property type="entry name" value="IPT/TIG DOMAIN-CONTAINING PROTEIN-RELATED-RELATED"/>
    <property type="match status" value="1"/>
</dbReference>
<evidence type="ECO:0000256" key="3">
    <source>
        <dbReference type="PROSITE-ProRule" id="PRU00076"/>
    </source>
</evidence>
<dbReference type="Gene3D" id="2.60.40.10">
    <property type="entry name" value="Immunoglobulins"/>
    <property type="match status" value="1"/>
</dbReference>
<evidence type="ECO:0000313" key="6">
    <source>
        <dbReference type="EMBL" id="KYQ94061.1"/>
    </source>
</evidence>
<dbReference type="AlphaFoldDB" id="A0A151ZJ85"/>
<evidence type="ECO:0000259" key="5">
    <source>
        <dbReference type="PROSITE" id="PS50026"/>
    </source>
</evidence>
<dbReference type="OrthoDB" id="10001041at2759"/>
<dbReference type="CDD" id="cd00055">
    <property type="entry name" value="EGF_Lam"/>
    <property type="match status" value="1"/>
</dbReference>
<dbReference type="InterPro" id="IPR013783">
    <property type="entry name" value="Ig-like_fold"/>
</dbReference>
<dbReference type="InParanoid" id="A0A151ZJ85"/>
<keyword evidence="4" id="KW-0472">Membrane</keyword>
<dbReference type="InterPro" id="IPR052014">
    <property type="entry name" value="Dictyostelium_Tiger"/>
</dbReference>
<dbReference type="InterPro" id="IPR002049">
    <property type="entry name" value="LE_dom"/>
</dbReference>
<keyword evidence="3" id="KW-0245">EGF-like domain</keyword>
<dbReference type="STRING" id="361077.A0A151ZJ85"/>
<accession>A0A151ZJ85</accession>
<evidence type="ECO:0000313" key="7">
    <source>
        <dbReference type="Proteomes" id="UP000076078"/>
    </source>
</evidence>
<sequence length="978" mass="108725">MLDFTSIQNQNNICILGTLPSSSSKIVYLVNDNNSSSISGNNNNIVSSFSSNIENLNLNDKTIYGIANGLGNQCMLLTSTNIVSMIFNSNGSTSIVISTTFVITSKPGPSIFIKYLLNPSMLFFSVYIDEYSLHVFMFDWDNGSGSFSNLRSLTESPIESCQIGFSEVDQQSRLLYFVNSLDGTLWKYSATFGDLISYPVWFANSDMVSRKCGIAYNGTLYMCSQAFNNVWNLEILDTTQQPDTTMTFVNIDNEISSQIFTCLNTVYDNINQQLYFTFSDMNANLGVIGMSKDASESVSEILNNTLIINTALTHSMGIHNQSLFIHLPEVTSGSILSLQYNVTCLNDCSGNGICQSGKCTCNYPKFGKDCSLSLPNIQSTSAGPPPFYGGQVTFSGNGFRNQVQEYLILIHDVPCQNLVYINSVSIECTFEYQSSLTPFQTITVNISSIMYPLITATFPLQHFFATPIVDSITQLEYTIVLHGHNFYPLDYLNVSLGLLSIDNCMELEPLGTSISCPLPTVDQLNSTNLVLSDTKNTIIYNQFYYIQPLLLSYEYADNSPLPITTSSVISIIGKYFKSSITKQLYIRLYNEQYPSLPITEIVSDTLVTVQLPPGIHSYITIVVVDYTDSQTISIHSESNQLKLQYQPPLLNPLYYQPLSILVYEIHGDNFGYDNTLVSISIQPTTSSPKYYPTILNCNQSTLVFQIPGTAQKGKLSLQIDGQSANDTIQFNLQPTIRTVSPLPDITGGKVTILGQFLASTQIRANNSTSNLICTYSQQNYPNSTAFCNGLVPGTGELQFQAVSQLSDQVLISNILTTRYHEPTILNIQPRSYRKTELILFNITGRNFMDRGLSVRVQEEPCTVQSVAFGYLLCTVQSFIDPFTITNPVSIQVTVDNMSGYNNSLLIYEIPCPDPMECSGHGICNFKIGQCACLQNYQGDNCSQKIDSISISTQLLYSKLFLIVIIFLQFLLYINMFIK</sequence>